<gene>
    <name evidence="3" type="ORF">SAMN05892877_10768</name>
</gene>
<dbReference type="AlphaFoldDB" id="A0A285UFP8"/>
<organism evidence="3 4">
    <name type="scientific">Rhizobium subbaraonis</name>
    <dbReference type="NCBI Taxonomy" id="908946"/>
    <lineage>
        <taxon>Bacteria</taxon>
        <taxon>Pseudomonadati</taxon>
        <taxon>Pseudomonadota</taxon>
        <taxon>Alphaproteobacteria</taxon>
        <taxon>Hyphomicrobiales</taxon>
        <taxon>Rhizobiaceae</taxon>
        <taxon>Rhizobium/Agrobacterium group</taxon>
        <taxon>Rhizobium</taxon>
    </lineage>
</organism>
<dbReference type="Proteomes" id="UP000219167">
    <property type="component" value="Unassembled WGS sequence"/>
</dbReference>
<dbReference type="RefSeq" id="WP_097139566.1">
    <property type="nucleotide sequence ID" value="NZ_OBQD01000007.1"/>
</dbReference>
<keyword evidence="2" id="KW-0472">Membrane</keyword>
<name>A0A285UFP8_9HYPH</name>
<keyword evidence="4" id="KW-1185">Reference proteome</keyword>
<evidence type="ECO:0000256" key="2">
    <source>
        <dbReference type="SAM" id="Phobius"/>
    </source>
</evidence>
<feature type="region of interest" description="Disordered" evidence="1">
    <location>
        <begin position="32"/>
        <end position="75"/>
    </location>
</feature>
<evidence type="ECO:0000313" key="3">
    <source>
        <dbReference type="EMBL" id="SOC40228.1"/>
    </source>
</evidence>
<dbReference type="EMBL" id="OBQD01000007">
    <property type="protein sequence ID" value="SOC40228.1"/>
    <property type="molecule type" value="Genomic_DNA"/>
</dbReference>
<accession>A0A285UFP8</accession>
<proteinExistence type="predicted"/>
<protein>
    <submittedName>
        <fullName evidence="3">Uncharacterized protein</fullName>
    </submittedName>
</protein>
<feature type="transmembrane region" description="Helical" evidence="2">
    <location>
        <begin position="6"/>
        <end position="25"/>
    </location>
</feature>
<keyword evidence="2" id="KW-0812">Transmembrane</keyword>
<feature type="compositionally biased region" description="Low complexity" evidence="1">
    <location>
        <begin position="32"/>
        <end position="60"/>
    </location>
</feature>
<keyword evidence="2" id="KW-1133">Transmembrane helix</keyword>
<evidence type="ECO:0000313" key="4">
    <source>
        <dbReference type="Proteomes" id="UP000219167"/>
    </source>
</evidence>
<sequence length="75" mass="7612">MSQRSIWTIVAVVILLAILTVGYRITGERLTLATATTTPPVSSEQTGSTGGTTAPSTGTAIQPKPVDGAQPATSN</sequence>
<reference evidence="3 4" key="1">
    <citation type="submission" date="2017-08" db="EMBL/GenBank/DDBJ databases">
        <authorList>
            <person name="de Groot N.N."/>
        </authorList>
    </citation>
    <scope>NUCLEOTIDE SEQUENCE [LARGE SCALE GENOMIC DNA]</scope>
    <source>
        <strain evidence="3 4">JC85</strain>
    </source>
</reference>
<evidence type="ECO:0000256" key="1">
    <source>
        <dbReference type="SAM" id="MobiDB-lite"/>
    </source>
</evidence>